<dbReference type="GO" id="GO:0016740">
    <property type="term" value="F:transferase activity"/>
    <property type="evidence" value="ECO:0007669"/>
    <property type="project" value="UniProtKB-KW"/>
</dbReference>
<dbReference type="GO" id="GO:0033969">
    <property type="term" value="F:gamma-glutamyl-gamma-aminobutyrate hydrolase activity"/>
    <property type="evidence" value="ECO:0007669"/>
    <property type="project" value="TreeGrafter"/>
</dbReference>
<sequence>MTRPLVALAGSVEHIDDVAHVAVREVYVRALEEVSGCGVVVFPGPGPYLVDTLDRFDGLVFGGHQTDVLPHWYGGEPRPEPGDPARDQVALTMLPAALRAGVPVLGICRGLQELNVALGGTLRDLPNDDHREDLTRPRDQQYLPAHPVQLAEGGLLRRLLGRPAVAVNTLHHQAVDRLAPGVRVEATCADGVVEAVSLVDDSPWCLGVQWHPEWYAATDPVSVAIFDEFGAAARQRAGAAR</sequence>
<dbReference type="RefSeq" id="WP_132123074.1">
    <property type="nucleotide sequence ID" value="NZ_SLWS01000009.1"/>
</dbReference>
<dbReference type="EMBL" id="SLWS01000009">
    <property type="protein sequence ID" value="TCO54071.1"/>
    <property type="molecule type" value="Genomic_DNA"/>
</dbReference>
<evidence type="ECO:0000313" key="2">
    <source>
        <dbReference type="Proteomes" id="UP000295680"/>
    </source>
</evidence>
<dbReference type="PANTHER" id="PTHR43235">
    <property type="entry name" value="GLUTAMINE AMIDOTRANSFERASE PB2B2.05-RELATED"/>
    <property type="match status" value="1"/>
</dbReference>
<comment type="caution">
    <text evidence="1">The sequence shown here is derived from an EMBL/GenBank/DDBJ whole genome shotgun (WGS) entry which is preliminary data.</text>
</comment>
<dbReference type="Proteomes" id="UP000295680">
    <property type="component" value="Unassembled WGS sequence"/>
</dbReference>
<organism evidence="1 2">
    <name type="scientific">Actinocrispum wychmicini</name>
    <dbReference type="NCBI Taxonomy" id="1213861"/>
    <lineage>
        <taxon>Bacteria</taxon>
        <taxon>Bacillati</taxon>
        <taxon>Actinomycetota</taxon>
        <taxon>Actinomycetes</taxon>
        <taxon>Pseudonocardiales</taxon>
        <taxon>Pseudonocardiaceae</taxon>
        <taxon>Actinocrispum</taxon>
    </lineage>
</organism>
<name>A0A4R2J5D5_9PSEU</name>
<keyword evidence="1" id="KW-0808">Transferase</keyword>
<dbReference type="Gene3D" id="3.40.50.880">
    <property type="match status" value="1"/>
</dbReference>
<dbReference type="GO" id="GO:0005829">
    <property type="term" value="C:cytosol"/>
    <property type="evidence" value="ECO:0007669"/>
    <property type="project" value="TreeGrafter"/>
</dbReference>
<gene>
    <name evidence="1" type="ORF">EV192_10951</name>
</gene>
<keyword evidence="2" id="KW-1185">Reference proteome</keyword>
<dbReference type="InterPro" id="IPR011697">
    <property type="entry name" value="Peptidase_C26"/>
</dbReference>
<dbReference type="PROSITE" id="PS51273">
    <property type="entry name" value="GATASE_TYPE_1"/>
    <property type="match status" value="1"/>
</dbReference>
<dbReference type="Pfam" id="PF07722">
    <property type="entry name" value="Peptidase_C26"/>
    <property type="match status" value="1"/>
</dbReference>
<dbReference type="PANTHER" id="PTHR43235:SF1">
    <property type="entry name" value="GLUTAMINE AMIDOTRANSFERASE PB2B2.05-RELATED"/>
    <property type="match status" value="1"/>
</dbReference>
<dbReference type="InterPro" id="IPR044668">
    <property type="entry name" value="PuuD-like"/>
</dbReference>
<protein>
    <submittedName>
        <fullName evidence="1">Putative glutamine amidotransferase</fullName>
    </submittedName>
</protein>
<reference evidence="1 2" key="1">
    <citation type="submission" date="2019-03" db="EMBL/GenBank/DDBJ databases">
        <title>Genomic Encyclopedia of Type Strains, Phase IV (KMG-IV): sequencing the most valuable type-strain genomes for metagenomic binning, comparative biology and taxonomic classification.</title>
        <authorList>
            <person name="Goeker M."/>
        </authorList>
    </citation>
    <scope>NUCLEOTIDE SEQUENCE [LARGE SCALE GENOMIC DNA]</scope>
    <source>
        <strain evidence="1 2">DSM 45934</strain>
    </source>
</reference>
<dbReference type="OrthoDB" id="9813383at2"/>
<dbReference type="InterPro" id="IPR029062">
    <property type="entry name" value="Class_I_gatase-like"/>
</dbReference>
<evidence type="ECO:0000313" key="1">
    <source>
        <dbReference type="EMBL" id="TCO54071.1"/>
    </source>
</evidence>
<accession>A0A4R2J5D5</accession>
<dbReference type="FunFam" id="3.40.50.880:FF:000030">
    <property type="entry name" value="Gamma-glutamyl-gamma-aminobutyrate hydrolase PuuD"/>
    <property type="match status" value="1"/>
</dbReference>
<keyword evidence="1" id="KW-0315">Glutamine amidotransferase</keyword>
<dbReference type="AlphaFoldDB" id="A0A4R2J5D5"/>
<dbReference type="SUPFAM" id="SSF52317">
    <property type="entry name" value="Class I glutamine amidotransferase-like"/>
    <property type="match status" value="1"/>
</dbReference>
<dbReference type="GO" id="GO:0006598">
    <property type="term" value="P:polyamine catabolic process"/>
    <property type="evidence" value="ECO:0007669"/>
    <property type="project" value="TreeGrafter"/>
</dbReference>
<proteinExistence type="predicted"/>
<dbReference type="CDD" id="cd01745">
    <property type="entry name" value="GATase1_2"/>
    <property type="match status" value="1"/>
</dbReference>